<keyword evidence="1" id="KW-0472">Membrane</keyword>
<feature type="transmembrane region" description="Helical" evidence="1">
    <location>
        <begin position="409"/>
        <end position="426"/>
    </location>
</feature>
<proteinExistence type="predicted"/>
<dbReference type="NCBIfam" id="NF038357">
    <property type="entry name" value="BN6_48550_fam"/>
    <property type="match status" value="1"/>
</dbReference>
<name>A0A5N8WK25_9ACTN</name>
<evidence type="ECO:0000259" key="3">
    <source>
        <dbReference type="Pfam" id="PF20270"/>
    </source>
</evidence>
<organism evidence="4 5">
    <name type="scientific">Streptomyces acidicola</name>
    <dbReference type="NCBI Taxonomy" id="2596892"/>
    <lineage>
        <taxon>Bacteria</taxon>
        <taxon>Bacillati</taxon>
        <taxon>Actinomycetota</taxon>
        <taxon>Actinomycetes</taxon>
        <taxon>Kitasatosporales</taxon>
        <taxon>Streptomycetaceae</taxon>
        <taxon>Streptomyces</taxon>
    </lineage>
</organism>
<feature type="transmembrane region" description="Helical" evidence="1">
    <location>
        <begin position="475"/>
        <end position="495"/>
    </location>
</feature>
<gene>
    <name evidence="4" type="ORF">FPZ41_02770</name>
</gene>
<dbReference type="RefSeq" id="WP_152858726.1">
    <property type="nucleotide sequence ID" value="NZ_VMNX01000004.1"/>
</dbReference>
<accession>A0A5N8WK25</accession>
<dbReference type="AlphaFoldDB" id="A0A5N8WK25"/>
<keyword evidence="5" id="KW-1185">Reference proteome</keyword>
<dbReference type="InterPro" id="IPR046923">
    <property type="entry name" value="CATRA-C"/>
</dbReference>
<evidence type="ECO:0000313" key="4">
    <source>
        <dbReference type="EMBL" id="MPY47577.1"/>
    </source>
</evidence>
<dbReference type="Proteomes" id="UP000373149">
    <property type="component" value="Unassembled WGS sequence"/>
</dbReference>
<feature type="domain" description="CASPASE and TPR Repeat-Associated N-terminal" evidence="2">
    <location>
        <begin position="10"/>
        <end position="213"/>
    </location>
</feature>
<evidence type="ECO:0000313" key="5">
    <source>
        <dbReference type="Proteomes" id="UP000373149"/>
    </source>
</evidence>
<feature type="transmembrane region" description="Helical" evidence="1">
    <location>
        <begin position="447"/>
        <end position="469"/>
    </location>
</feature>
<comment type="caution">
    <text evidence="4">The sequence shown here is derived from an EMBL/GenBank/DDBJ whole genome shotgun (WGS) entry which is preliminary data.</text>
</comment>
<dbReference type="Pfam" id="PF20270">
    <property type="entry name" value="CATRA-C"/>
    <property type="match status" value="1"/>
</dbReference>
<dbReference type="Pfam" id="PF20269">
    <property type="entry name" value="CATRA-N"/>
    <property type="match status" value="1"/>
</dbReference>
<sequence>MRRNRFEGQALIVHTFASLARVAEDEENGINSVGQMWSRMCDRLGMRDPVPHYGSADLPALAPLAQSLPANGRRLLAARQCTGSRPAQAFAYVRHDVIGITVVLFPTPDVSWSDLRSRWEAAAPPLPEQTVLGTAYIYRALDGRRAGHGTGGLSRLLASVPSPAASLDGTWRRTSDNYLILYSDPPGQAPFVWEAVAVGPAAREDAFDAWTWHVHRTGASAPFTRYLEGAARLHHQASVHRAHQHSFHALCQRLSVASQRLAELCGEVLANEAGPDDLLMAEAAISALYVGDQGLNQALRDLREMRHSVRITVDTMAELLPPDPVNDTGGERELGRGLIALLDDDISHAESVKQEADEITRTAAVIVQQRLHLHQQRTTVIQGAVLGSLLMALAAVQTLDYRLPLPGSLHAPLITWLSVLALLLPVQLLRWRRADGGNRRPTWFDQLSLLSVGAATGWLGASVGAHLLADASATPAVSGSCAVLLGLAALLADWLRTSRGA</sequence>
<keyword evidence="1" id="KW-0812">Transmembrane</keyword>
<evidence type="ECO:0000256" key="1">
    <source>
        <dbReference type="SAM" id="Phobius"/>
    </source>
</evidence>
<evidence type="ECO:0000259" key="2">
    <source>
        <dbReference type="Pfam" id="PF20269"/>
    </source>
</evidence>
<feature type="transmembrane region" description="Helical" evidence="1">
    <location>
        <begin position="379"/>
        <end position="397"/>
    </location>
</feature>
<dbReference type="InterPro" id="IPR046922">
    <property type="entry name" value="CATRA-N"/>
</dbReference>
<keyword evidence="1" id="KW-1133">Transmembrane helix</keyword>
<protein>
    <submittedName>
        <fullName evidence="4">Uncharacterized protein</fullName>
    </submittedName>
</protein>
<dbReference type="EMBL" id="VMNX01000004">
    <property type="protein sequence ID" value="MPY47577.1"/>
    <property type="molecule type" value="Genomic_DNA"/>
</dbReference>
<reference evidence="4 5" key="1">
    <citation type="submission" date="2019-09" db="EMBL/GenBank/DDBJ databases">
        <authorList>
            <person name="Duangmal K."/>
            <person name="Teo W.F.A."/>
            <person name="Lipun K."/>
        </authorList>
    </citation>
    <scope>NUCLEOTIDE SEQUENCE [LARGE SCALE GENOMIC DNA]</scope>
    <source>
        <strain evidence="4 5">K1PN6</strain>
    </source>
</reference>
<feature type="domain" description="CASPASE and TPR Repeat-Associated C-terminal" evidence="3">
    <location>
        <begin position="221"/>
        <end position="356"/>
    </location>
</feature>